<feature type="region of interest" description="Disordered" evidence="1">
    <location>
        <begin position="366"/>
        <end position="423"/>
    </location>
</feature>
<evidence type="ECO:0000256" key="2">
    <source>
        <dbReference type="SAM" id="Phobius"/>
    </source>
</evidence>
<accession>A0AA39WWC8</accession>
<feature type="compositionally biased region" description="Low complexity" evidence="1">
    <location>
        <begin position="475"/>
        <end position="504"/>
    </location>
</feature>
<sequence>MAGAVLYNRSPMTTGVAPPLRMRQFSSFGNDTITTSSTSSPPANLIANCRAFNGFDACSSSGDFGSCLSTKGPDCSCSAGLGYLDCVSESIARSSCWGVAGVMPSTEWDAYERSWYQTACPTPPAPVMSALPQPTKVNVELEPVSIAPPPPTFTTTPLPPVTQPTFTGAGKLLEQAECKSTSFSLVSADNIIMYAAVVGCMADRPQCCPWSVSVDGSPTGGAPQQGNRVAGGPGRFPIPASGVQAYLDRCPDDYYSVSGQCCPNGFYKFTAKIAYQTPCFSSLSEKITPPVLTAGLARNPTDTSLPTSAVINVAWAMGYNVSAEATPPLSKGAAIGVGVGAGVFAIALVALTIWVFFRVRRNKRNAAVPPAEPVQHSYHDREPKVTPSTAGETYPQGYAAAPVVSPTVSPQSTGTAGAGQYGHVRQFSDGSQAEGYGHARTFSDASVSSGGWTKPSQGGQEYGYQGQGGYPMHEYQQPQPGYPQQGYQQQGYQQQRPLPQELPEGQGGYGGHYGGR</sequence>
<keyword evidence="2" id="KW-0472">Membrane</keyword>
<dbReference type="EMBL" id="JAULSU010000003">
    <property type="protein sequence ID" value="KAK0622751.1"/>
    <property type="molecule type" value="Genomic_DNA"/>
</dbReference>
<name>A0AA39WWC8_9PEZI</name>
<feature type="region of interest" description="Disordered" evidence="1">
    <location>
        <begin position="442"/>
        <end position="516"/>
    </location>
</feature>
<feature type="compositionally biased region" description="Gly residues" evidence="1">
    <location>
        <begin position="505"/>
        <end position="516"/>
    </location>
</feature>
<evidence type="ECO:0000313" key="3">
    <source>
        <dbReference type="EMBL" id="KAK0622751.1"/>
    </source>
</evidence>
<dbReference type="AlphaFoldDB" id="A0AA39WWC8"/>
<gene>
    <name evidence="3" type="ORF">B0T14DRAFT_514405</name>
</gene>
<reference evidence="3" key="1">
    <citation type="submission" date="2023-06" db="EMBL/GenBank/DDBJ databases">
        <title>Genome-scale phylogeny and comparative genomics of the fungal order Sordariales.</title>
        <authorList>
            <consortium name="Lawrence Berkeley National Laboratory"/>
            <person name="Hensen N."/>
            <person name="Bonometti L."/>
            <person name="Westerberg I."/>
            <person name="Brannstrom I.O."/>
            <person name="Guillou S."/>
            <person name="Cros-Aarteil S."/>
            <person name="Calhoun S."/>
            <person name="Haridas S."/>
            <person name="Kuo A."/>
            <person name="Mondo S."/>
            <person name="Pangilinan J."/>
            <person name="Riley R."/>
            <person name="Labutti K."/>
            <person name="Andreopoulos B."/>
            <person name="Lipzen A."/>
            <person name="Chen C."/>
            <person name="Yanf M."/>
            <person name="Daum C."/>
            <person name="Ng V."/>
            <person name="Clum A."/>
            <person name="Steindorff A."/>
            <person name="Ohm R."/>
            <person name="Martin F."/>
            <person name="Silar P."/>
            <person name="Natvig D."/>
            <person name="Lalanne C."/>
            <person name="Gautier V."/>
            <person name="Ament-Velasquez S.L."/>
            <person name="Kruys A."/>
            <person name="Hutchinson M.I."/>
            <person name="Powell A.J."/>
            <person name="Barry K."/>
            <person name="Miller A.N."/>
            <person name="Grigoriev I.V."/>
            <person name="Debuchy R."/>
            <person name="Gladieux P."/>
            <person name="Thoren M.H."/>
            <person name="Johannesson H."/>
        </authorList>
    </citation>
    <scope>NUCLEOTIDE SEQUENCE</scope>
    <source>
        <strain evidence="3">CBS 606.72</strain>
    </source>
</reference>
<evidence type="ECO:0000313" key="4">
    <source>
        <dbReference type="Proteomes" id="UP001175000"/>
    </source>
</evidence>
<protein>
    <submittedName>
        <fullName evidence="3">Uncharacterized protein</fullName>
    </submittedName>
</protein>
<feature type="compositionally biased region" description="Polar residues" evidence="1">
    <location>
        <begin position="443"/>
        <end position="456"/>
    </location>
</feature>
<dbReference type="CDD" id="cd12087">
    <property type="entry name" value="TM_EGFR-like"/>
    <property type="match status" value="1"/>
</dbReference>
<keyword evidence="4" id="KW-1185">Reference proteome</keyword>
<organism evidence="3 4">
    <name type="scientific">Immersiella caudata</name>
    <dbReference type="NCBI Taxonomy" id="314043"/>
    <lineage>
        <taxon>Eukaryota</taxon>
        <taxon>Fungi</taxon>
        <taxon>Dikarya</taxon>
        <taxon>Ascomycota</taxon>
        <taxon>Pezizomycotina</taxon>
        <taxon>Sordariomycetes</taxon>
        <taxon>Sordariomycetidae</taxon>
        <taxon>Sordariales</taxon>
        <taxon>Lasiosphaeriaceae</taxon>
        <taxon>Immersiella</taxon>
    </lineage>
</organism>
<keyword evidence="2" id="KW-0812">Transmembrane</keyword>
<feature type="transmembrane region" description="Helical" evidence="2">
    <location>
        <begin position="333"/>
        <end position="357"/>
    </location>
</feature>
<proteinExistence type="predicted"/>
<comment type="caution">
    <text evidence="3">The sequence shown here is derived from an EMBL/GenBank/DDBJ whole genome shotgun (WGS) entry which is preliminary data.</text>
</comment>
<dbReference type="Proteomes" id="UP001175000">
    <property type="component" value="Unassembled WGS sequence"/>
</dbReference>
<keyword evidence="2" id="KW-1133">Transmembrane helix</keyword>
<feature type="compositionally biased region" description="Polar residues" evidence="1">
    <location>
        <begin position="406"/>
        <end position="415"/>
    </location>
</feature>
<evidence type="ECO:0000256" key="1">
    <source>
        <dbReference type="SAM" id="MobiDB-lite"/>
    </source>
</evidence>